<comment type="caution">
    <text evidence="2">The sequence shown here is derived from an EMBL/GenBank/DDBJ whole genome shotgun (WGS) entry which is preliminary data.</text>
</comment>
<protein>
    <submittedName>
        <fullName evidence="2">Uncharacterized protein</fullName>
    </submittedName>
</protein>
<keyword evidence="1" id="KW-0472">Membrane</keyword>
<keyword evidence="3" id="KW-1185">Reference proteome</keyword>
<sequence>MQNTTSDGGARHVAVGILQGLGLAALVVVLAVAGLFTWLGLRPDVVEHPSRTATARLGLLRGDPLIPALGTRFGVTPAVSAEQCRDTPDGRRPPDLYAEFAGPAAGPALDRAAVVALGRGAGWQPEDVPVAAPTLGDSSTVPPIDLSPFGPPPVVTFHKAFGDWRGTAIVTFEGPGATVEIDASEDDACP</sequence>
<organism evidence="2 3">
    <name type="scientific">Kitasatospora paranensis</name>
    <dbReference type="NCBI Taxonomy" id="258053"/>
    <lineage>
        <taxon>Bacteria</taxon>
        <taxon>Bacillati</taxon>
        <taxon>Actinomycetota</taxon>
        <taxon>Actinomycetes</taxon>
        <taxon>Kitasatosporales</taxon>
        <taxon>Streptomycetaceae</taxon>
        <taxon>Kitasatospora</taxon>
    </lineage>
</organism>
<reference evidence="3" key="1">
    <citation type="journal article" date="2019" name="Int. J. Syst. Evol. Microbiol.">
        <title>The Global Catalogue of Microorganisms (GCM) 10K type strain sequencing project: providing services to taxonomists for standard genome sequencing and annotation.</title>
        <authorList>
            <consortium name="The Broad Institute Genomics Platform"/>
            <consortium name="The Broad Institute Genome Sequencing Center for Infectious Disease"/>
            <person name="Wu L."/>
            <person name="Ma J."/>
        </authorList>
    </citation>
    <scope>NUCLEOTIDE SEQUENCE [LARGE SCALE GENOMIC DNA]</scope>
    <source>
        <strain evidence="3">CGMCC 1.12859</strain>
    </source>
</reference>
<evidence type="ECO:0000256" key="1">
    <source>
        <dbReference type="SAM" id="Phobius"/>
    </source>
</evidence>
<feature type="transmembrane region" description="Helical" evidence="1">
    <location>
        <begin position="20"/>
        <end position="41"/>
    </location>
</feature>
<evidence type="ECO:0000313" key="3">
    <source>
        <dbReference type="Proteomes" id="UP001596435"/>
    </source>
</evidence>
<dbReference type="RefSeq" id="WP_345708071.1">
    <property type="nucleotide sequence ID" value="NZ_BAABKV010000001.1"/>
</dbReference>
<dbReference type="Proteomes" id="UP001596435">
    <property type="component" value="Unassembled WGS sequence"/>
</dbReference>
<dbReference type="EMBL" id="JBHTAJ010000042">
    <property type="protein sequence ID" value="MFC7182200.1"/>
    <property type="molecule type" value="Genomic_DNA"/>
</dbReference>
<gene>
    <name evidence="2" type="ORF">ACFQMG_21885</name>
</gene>
<keyword evidence="1" id="KW-0812">Transmembrane</keyword>
<name>A0ABW2G2T2_9ACTN</name>
<accession>A0ABW2G2T2</accession>
<proteinExistence type="predicted"/>
<keyword evidence="1" id="KW-1133">Transmembrane helix</keyword>
<evidence type="ECO:0000313" key="2">
    <source>
        <dbReference type="EMBL" id="MFC7182200.1"/>
    </source>
</evidence>